<organism evidence="2 3">
    <name type="scientific">Portunus trituberculatus</name>
    <name type="common">Swimming crab</name>
    <name type="synonym">Neptunus trituberculatus</name>
    <dbReference type="NCBI Taxonomy" id="210409"/>
    <lineage>
        <taxon>Eukaryota</taxon>
        <taxon>Metazoa</taxon>
        <taxon>Ecdysozoa</taxon>
        <taxon>Arthropoda</taxon>
        <taxon>Crustacea</taxon>
        <taxon>Multicrustacea</taxon>
        <taxon>Malacostraca</taxon>
        <taxon>Eumalacostraca</taxon>
        <taxon>Eucarida</taxon>
        <taxon>Decapoda</taxon>
        <taxon>Pleocyemata</taxon>
        <taxon>Brachyura</taxon>
        <taxon>Eubrachyura</taxon>
        <taxon>Portunoidea</taxon>
        <taxon>Portunidae</taxon>
        <taxon>Portuninae</taxon>
        <taxon>Portunus</taxon>
    </lineage>
</organism>
<feature type="compositionally biased region" description="Polar residues" evidence="1">
    <location>
        <begin position="120"/>
        <end position="132"/>
    </location>
</feature>
<feature type="region of interest" description="Disordered" evidence="1">
    <location>
        <begin position="108"/>
        <end position="151"/>
    </location>
</feature>
<name>A0A5B7GLA5_PORTR</name>
<feature type="compositionally biased region" description="Basic and acidic residues" evidence="1">
    <location>
        <begin position="226"/>
        <end position="241"/>
    </location>
</feature>
<comment type="caution">
    <text evidence="2">The sequence shown here is derived from an EMBL/GenBank/DDBJ whole genome shotgun (WGS) entry which is preliminary data.</text>
</comment>
<accession>A0A5B7GLA5</accession>
<evidence type="ECO:0000313" key="2">
    <source>
        <dbReference type="EMBL" id="MPC58339.1"/>
    </source>
</evidence>
<proteinExistence type="predicted"/>
<feature type="compositionally biased region" description="Basic and acidic residues" evidence="1">
    <location>
        <begin position="44"/>
        <end position="65"/>
    </location>
</feature>
<sequence>MVSSVGAASDDQFSVITVKSENEASTLPGYKDDSSPLFDLEEIEDHKAPLDKDLLTSENQDHSTPLDEEPENSENSHVSSNLLDCIPDIDLDVDDQETVCFDNEHLHATSSTKEDRQENQKSPLNHDNSSVSEKADLKNSETAADALEDPEGDELIASLSEEAIDQFAIPLLEKIIKWRKNCEEAQANVPANENNPSTGLKKKKNIVIQPGCIHFHYHEANPVQSHSKESKAPDGEKKMASKQENSAAWQRLMGHKQKRSLVPLPPVSQNSSSEVRQKC</sequence>
<feature type="compositionally biased region" description="Basic and acidic residues" evidence="1">
    <location>
        <begin position="108"/>
        <end position="119"/>
    </location>
</feature>
<dbReference type="EMBL" id="VSRR010015584">
    <property type="protein sequence ID" value="MPC58339.1"/>
    <property type="molecule type" value="Genomic_DNA"/>
</dbReference>
<evidence type="ECO:0000256" key="1">
    <source>
        <dbReference type="SAM" id="MobiDB-lite"/>
    </source>
</evidence>
<keyword evidence="3" id="KW-1185">Reference proteome</keyword>
<protein>
    <submittedName>
        <fullName evidence="2">Uncharacterized protein</fullName>
    </submittedName>
</protein>
<gene>
    <name evidence="2" type="ORF">E2C01_052338</name>
</gene>
<feature type="compositionally biased region" description="Polar residues" evidence="1">
    <location>
        <begin position="267"/>
        <end position="279"/>
    </location>
</feature>
<feature type="region of interest" description="Disordered" evidence="1">
    <location>
        <begin position="219"/>
        <end position="279"/>
    </location>
</feature>
<dbReference type="Proteomes" id="UP000324222">
    <property type="component" value="Unassembled WGS sequence"/>
</dbReference>
<feature type="region of interest" description="Disordered" evidence="1">
    <location>
        <begin position="19"/>
        <end position="79"/>
    </location>
</feature>
<dbReference type="OrthoDB" id="262529at2759"/>
<dbReference type="AlphaFoldDB" id="A0A5B7GLA5"/>
<evidence type="ECO:0000313" key="3">
    <source>
        <dbReference type="Proteomes" id="UP000324222"/>
    </source>
</evidence>
<reference evidence="2 3" key="1">
    <citation type="submission" date="2019-05" db="EMBL/GenBank/DDBJ databases">
        <title>Another draft genome of Portunus trituberculatus and its Hox gene families provides insights of decapod evolution.</title>
        <authorList>
            <person name="Jeong J.-H."/>
            <person name="Song I."/>
            <person name="Kim S."/>
            <person name="Choi T."/>
            <person name="Kim D."/>
            <person name="Ryu S."/>
            <person name="Kim W."/>
        </authorList>
    </citation>
    <scope>NUCLEOTIDE SEQUENCE [LARGE SCALE GENOMIC DNA]</scope>
    <source>
        <tissue evidence="2">Muscle</tissue>
    </source>
</reference>